<dbReference type="EMBL" id="CP029145">
    <property type="protein sequence ID" value="AWM34259.1"/>
    <property type="molecule type" value="Genomic_DNA"/>
</dbReference>
<reference evidence="2" key="1">
    <citation type="submission" date="2018-04" db="EMBL/GenBank/DDBJ databases">
        <title>Complete genome of Antarctic heterotrophic bacterium Hymenobacter nivis.</title>
        <authorList>
            <person name="Terashima M."/>
        </authorList>
    </citation>
    <scope>NUCLEOTIDE SEQUENCE [LARGE SCALE GENOMIC DNA]</scope>
    <source>
        <strain evidence="2">NBRC 111535</strain>
    </source>
</reference>
<dbReference type="OrthoDB" id="885393at2"/>
<proteinExistence type="predicted"/>
<accession>A0A2Z3GJA7</accession>
<sequence>MFLGAAVAAPHALPGPWSHRGSARPLLRFLVATLRVPDRQALAIQQVLKTRALGTPTADELAVLLRPVLTEAQFAKFQDLASSELLGPNLTYLASLH</sequence>
<evidence type="ECO:0000313" key="1">
    <source>
        <dbReference type="EMBL" id="AWM34259.1"/>
    </source>
</evidence>
<gene>
    <name evidence="1" type="ORF">DDQ68_16580</name>
</gene>
<name>A0A2Z3GJA7_9BACT</name>
<dbReference type="KEGG" id="hnv:DDQ68_16580"/>
<evidence type="ECO:0000313" key="2">
    <source>
        <dbReference type="Proteomes" id="UP000245999"/>
    </source>
</evidence>
<organism evidence="1 2">
    <name type="scientific">Hymenobacter nivis</name>
    <dbReference type="NCBI Taxonomy" id="1850093"/>
    <lineage>
        <taxon>Bacteria</taxon>
        <taxon>Pseudomonadati</taxon>
        <taxon>Bacteroidota</taxon>
        <taxon>Cytophagia</taxon>
        <taxon>Cytophagales</taxon>
        <taxon>Hymenobacteraceae</taxon>
        <taxon>Hymenobacter</taxon>
    </lineage>
</organism>
<dbReference type="Proteomes" id="UP000245999">
    <property type="component" value="Chromosome"/>
</dbReference>
<keyword evidence="2" id="KW-1185">Reference proteome</keyword>
<protein>
    <submittedName>
        <fullName evidence="1">Uncharacterized protein</fullName>
    </submittedName>
</protein>
<dbReference type="AlphaFoldDB" id="A0A2Z3GJA7"/>